<dbReference type="PROSITE" id="PS51892">
    <property type="entry name" value="SUBTILASE"/>
    <property type="match status" value="1"/>
</dbReference>
<dbReference type="GO" id="GO:0006508">
    <property type="term" value="P:proteolysis"/>
    <property type="evidence" value="ECO:0007669"/>
    <property type="project" value="UniProtKB-KW"/>
</dbReference>
<proteinExistence type="inferred from homology"/>
<dbReference type="Gene3D" id="3.40.50.200">
    <property type="entry name" value="Peptidase S8/S53 domain"/>
    <property type="match status" value="1"/>
</dbReference>
<evidence type="ECO:0000256" key="3">
    <source>
        <dbReference type="ARBA" id="ARBA00022801"/>
    </source>
</evidence>
<keyword evidence="4 6" id="KW-0720">Serine protease</keyword>
<evidence type="ECO:0000313" key="11">
    <source>
        <dbReference type="Proteomes" id="UP000195437"/>
    </source>
</evidence>
<dbReference type="PANTHER" id="PTHR43806:SF65">
    <property type="entry name" value="SERINE PROTEASE APRX"/>
    <property type="match status" value="1"/>
</dbReference>
<dbReference type="Proteomes" id="UP000195437">
    <property type="component" value="Chromosome"/>
</dbReference>
<feature type="domain" description="Peptidase S8/S53" evidence="9">
    <location>
        <begin position="145"/>
        <end position="424"/>
    </location>
</feature>
<dbReference type="GO" id="GO:0004252">
    <property type="term" value="F:serine-type endopeptidase activity"/>
    <property type="evidence" value="ECO:0007669"/>
    <property type="project" value="UniProtKB-UniRule"/>
</dbReference>
<sequence>MKKQIAWAVLAAAFTMGTVSGAPLTGSHTAHAQTATIVDPALLSTLAGLTNLDSLKVILTYEQAPTQSDLDLLAGLGITSGKKLKKLPIVITSATKVQLQALLGLENSNVKAVYTDKKLQYFLEESVAKIGAKQVWSDPDLGYTGRGVGVAVIDSGIDGTHPDLQFGKRTVQNVKVVDDLLTTFINPVYVENVLDSDNLGGHGTHCAGIIAADGTSTNGRYKGVAPDANLIGVSSGAAILVTTALEGMDYVLANKDRYNIQVVSNSWGTTGAYDPNDPINVASKALHDAGVTVVFAAGNEGPGENTLNPYSVAPWVIGVAAGNKNENVLADFSSRGIPGDSVYKPTITAPGVDIISAKAKQSVLAPLSLQTDLAMIPLQHLPYWTTMSGTSMATPHIAGVLALMEEANPNLTPDQAKAILENTAIPMPGYQEFEVGKGYVDALAAVRQAKQ</sequence>
<evidence type="ECO:0000313" key="10">
    <source>
        <dbReference type="EMBL" id="ARU62835.1"/>
    </source>
</evidence>
<evidence type="ECO:0000256" key="2">
    <source>
        <dbReference type="ARBA" id="ARBA00022670"/>
    </source>
</evidence>
<dbReference type="PROSITE" id="PS00137">
    <property type="entry name" value="SUBTILASE_HIS"/>
    <property type="match status" value="1"/>
</dbReference>
<evidence type="ECO:0000256" key="1">
    <source>
        <dbReference type="ARBA" id="ARBA00011073"/>
    </source>
</evidence>
<dbReference type="InterPro" id="IPR050131">
    <property type="entry name" value="Peptidase_S8_subtilisin-like"/>
</dbReference>
<dbReference type="InterPro" id="IPR022398">
    <property type="entry name" value="Peptidase_S8_His-AS"/>
</dbReference>
<dbReference type="PANTHER" id="PTHR43806">
    <property type="entry name" value="PEPTIDASE S8"/>
    <property type="match status" value="1"/>
</dbReference>
<feature type="active site" description="Charge relay system" evidence="5 6">
    <location>
        <position position="154"/>
    </location>
</feature>
<feature type="active site" description="Charge relay system" evidence="5 6">
    <location>
        <position position="202"/>
    </location>
</feature>
<dbReference type="SUPFAM" id="SSF52743">
    <property type="entry name" value="Subtilisin-like"/>
    <property type="match status" value="1"/>
</dbReference>
<dbReference type="InterPro" id="IPR023827">
    <property type="entry name" value="Peptidase_S8_Asp-AS"/>
</dbReference>
<feature type="signal peptide" evidence="8">
    <location>
        <begin position="1"/>
        <end position="21"/>
    </location>
</feature>
<evidence type="ECO:0000256" key="7">
    <source>
        <dbReference type="RuleBase" id="RU003355"/>
    </source>
</evidence>
<reference evidence="11" key="1">
    <citation type="submission" date="2017-05" db="EMBL/GenBank/DDBJ databases">
        <authorList>
            <person name="Sung H."/>
        </authorList>
    </citation>
    <scope>NUCLEOTIDE SEQUENCE [LARGE SCALE GENOMIC DNA]</scope>
    <source>
        <strain evidence="11">AR23208</strain>
    </source>
</reference>
<gene>
    <name evidence="10" type="ORF">CBW65_19035</name>
</gene>
<dbReference type="PRINTS" id="PR00723">
    <property type="entry name" value="SUBTILISIN"/>
</dbReference>
<evidence type="ECO:0000256" key="8">
    <source>
        <dbReference type="SAM" id="SignalP"/>
    </source>
</evidence>
<feature type="active site" description="Charge relay system" evidence="5 6">
    <location>
        <position position="391"/>
    </location>
</feature>
<dbReference type="RefSeq" id="WP_087458185.1">
    <property type="nucleotide sequence ID" value="NZ_CP021434.1"/>
</dbReference>
<dbReference type="InterPro" id="IPR015500">
    <property type="entry name" value="Peptidase_S8_subtilisin-rel"/>
</dbReference>
<dbReference type="PROSITE" id="PS00136">
    <property type="entry name" value="SUBTILASE_ASP"/>
    <property type="match status" value="1"/>
</dbReference>
<accession>A0A1Y0ITP0</accession>
<dbReference type="KEGG" id="tum:CBW65_19035"/>
<dbReference type="Pfam" id="PF00082">
    <property type="entry name" value="Peptidase_S8"/>
    <property type="match status" value="1"/>
</dbReference>
<organism evidence="10 11">
    <name type="scientific">Tumebacillus avium</name>
    <dbReference type="NCBI Taxonomy" id="1903704"/>
    <lineage>
        <taxon>Bacteria</taxon>
        <taxon>Bacillati</taxon>
        <taxon>Bacillota</taxon>
        <taxon>Bacilli</taxon>
        <taxon>Bacillales</taxon>
        <taxon>Alicyclobacillaceae</taxon>
        <taxon>Tumebacillus</taxon>
    </lineage>
</organism>
<protein>
    <recommendedName>
        <fullName evidence="9">Peptidase S8/S53 domain-containing protein</fullName>
    </recommendedName>
</protein>
<keyword evidence="8" id="KW-0732">Signal</keyword>
<dbReference type="InterPro" id="IPR000209">
    <property type="entry name" value="Peptidase_S8/S53_dom"/>
</dbReference>
<evidence type="ECO:0000256" key="5">
    <source>
        <dbReference type="PIRSR" id="PIRSR615500-1"/>
    </source>
</evidence>
<comment type="similarity">
    <text evidence="1 6 7">Belongs to the peptidase S8 family.</text>
</comment>
<keyword evidence="2 6" id="KW-0645">Protease</keyword>
<evidence type="ECO:0000256" key="6">
    <source>
        <dbReference type="PROSITE-ProRule" id="PRU01240"/>
    </source>
</evidence>
<dbReference type="PROSITE" id="PS00138">
    <property type="entry name" value="SUBTILASE_SER"/>
    <property type="match status" value="1"/>
</dbReference>
<dbReference type="AlphaFoldDB" id="A0A1Y0ITP0"/>
<dbReference type="EMBL" id="CP021434">
    <property type="protein sequence ID" value="ARU62835.1"/>
    <property type="molecule type" value="Genomic_DNA"/>
</dbReference>
<keyword evidence="11" id="KW-1185">Reference proteome</keyword>
<name>A0A1Y0ITP0_9BACL</name>
<feature type="chain" id="PRO_5039287092" description="Peptidase S8/S53 domain-containing protein" evidence="8">
    <location>
        <begin position="22"/>
        <end position="451"/>
    </location>
</feature>
<evidence type="ECO:0000259" key="9">
    <source>
        <dbReference type="Pfam" id="PF00082"/>
    </source>
</evidence>
<dbReference type="InterPro" id="IPR023828">
    <property type="entry name" value="Peptidase_S8_Ser-AS"/>
</dbReference>
<keyword evidence="3 6" id="KW-0378">Hydrolase</keyword>
<dbReference type="InterPro" id="IPR036852">
    <property type="entry name" value="Peptidase_S8/S53_dom_sf"/>
</dbReference>
<dbReference type="OrthoDB" id="9798386at2"/>
<evidence type="ECO:0000256" key="4">
    <source>
        <dbReference type="ARBA" id="ARBA00022825"/>
    </source>
</evidence>